<comment type="caution">
    <text evidence="12">The sequence shown here is derived from an EMBL/GenBank/DDBJ whole genome shotgun (WGS) entry which is preliminary data.</text>
</comment>
<protein>
    <submittedName>
        <fullName evidence="12">Uncharacterized protein</fullName>
    </submittedName>
</protein>
<dbReference type="EMBL" id="JADFTS010000007">
    <property type="protein sequence ID" value="KAF9596209.1"/>
    <property type="molecule type" value="Genomic_DNA"/>
</dbReference>
<evidence type="ECO:0000259" key="10">
    <source>
        <dbReference type="PROSITE" id="PS50893"/>
    </source>
</evidence>
<keyword evidence="7 9" id="KW-1133">Transmembrane helix</keyword>
<reference evidence="12 13" key="1">
    <citation type="submission" date="2020-10" db="EMBL/GenBank/DDBJ databases">
        <title>The Coptis chinensis genome and diversification of protoberbering-type alkaloids.</title>
        <authorList>
            <person name="Wang B."/>
            <person name="Shu S."/>
            <person name="Song C."/>
            <person name="Liu Y."/>
        </authorList>
    </citation>
    <scope>NUCLEOTIDE SEQUENCE [LARGE SCALE GENOMIC DNA]</scope>
    <source>
        <strain evidence="12">HL-2020</strain>
        <tissue evidence="12">Leaf</tissue>
    </source>
</reference>
<keyword evidence="8 9" id="KW-0472">Membrane</keyword>
<feature type="domain" description="ABC transporter" evidence="10">
    <location>
        <begin position="143"/>
        <end position="375"/>
    </location>
</feature>
<dbReference type="GO" id="GO:0005524">
    <property type="term" value="F:ATP binding"/>
    <property type="evidence" value="ECO:0007669"/>
    <property type="project" value="UniProtKB-KW"/>
</dbReference>
<organism evidence="12 13">
    <name type="scientific">Coptis chinensis</name>
    <dbReference type="NCBI Taxonomy" id="261450"/>
    <lineage>
        <taxon>Eukaryota</taxon>
        <taxon>Viridiplantae</taxon>
        <taxon>Streptophyta</taxon>
        <taxon>Embryophyta</taxon>
        <taxon>Tracheophyta</taxon>
        <taxon>Spermatophyta</taxon>
        <taxon>Magnoliopsida</taxon>
        <taxon>Ranunculales</taxon>
        <taxon>Ranunculaceae</taxon>
        <taxon>Coptidoideae</taxon>
        <taxon>Coptis</taxon>
    </lineage>
</organism>
<dbReference type="Gene3D" id="3.40.50.300">
    <property type="entry name" value="P-loop containing nucleotide triphosphate hydrolases"/>
    <property type="match status" value="1"/>
</dbReference>
<comment type="subcellular location">
    <subcellularLocation>
        <location evidence="1">Membrane</location>
        <topology evidence="1">Multi-pass membrane protein</topology>
    </subcellularLocation>
</comment>
<dbReference type="PROSITE" id="PS50929">
    <property type="entry name" value="ABC_TM1F"/>
    <property type="match status" value="2"/>
</dbReference>
<keyword evidence="13" id="KW-1185">Reference proteome</keyword>
<sequence length="577" mass="62667">MSSSIDQVISHVHTVYSFVGEEKAIESYSRSLNNALKLGKKGGFVKGVGVGLTYGVLFCAWALLLWYSGVLVRHHITSGAKAFVTIINAIFSAFALGQAAPNLAALAKGRAAAGSIISMIEKVAASSKQSDAGIVLPKVTGKIEFSEVSFTYPSQSNMVFESLSFSVGAGKTFAVVGPSGSGKSTIISMVERFYDPTSAVKNTRMTCVIYPFGKILLDGNDLKIFQLKWLREQMGLVSQEPALFATTIAGNILYGKEDASMEQIIEAAKASNAHSFIQSLPDGYKTQDRNRESPVLRNPRILLLDEALDAESEQVVQQAVVSIMSNQTTIIVAHRLSTIRDVDTIVVLKTGLVVESGNHLELMSDKKGEYATLVSLQVTSNNNDPSQNISDSRSSLLSETFNSQIHGTQKINSIGTKEIQMSNQHKDSCSSMPAPSIWKVIKLNSPEWPFTLIGSAGAVLAGMEAPLFALGITYVLDAFYSYNDSRIKHEIRVVSLVFIGVAVATVPIYMLQHYFYTLMGERLTTRVRLSMFSVILRNEIGWFDLDENNTGSLVSNLAAGATLLRRSTLADRVSTIV</sequence>
<name>A0A835HD09_9MAGN</name>
<evidence type="ECO:0000256" key="3">
    <source>
        <dbReference type="ARBA" id="ARBA00022692"/>
    </source>
</evidence>
<evidence type="ECO:0000256" key="7">
    <source>
        <dbReference type="ARBA" id="ARBA00022989"/>
    </source>
</evidence>
<evidence type="ECO:0000256" key="1">
    <source>
        <dbReference type="ARBA" id="ARBA00004141"/>
    </source>
</evidence>
<evidence type="ECO:0000256" key="5">
    <source>
        <dbReference type="ARBA" id="ARBA00022741"/>
    </source>
</evidence>
<dbReference type="InterPro" id="IPR011527">
    <property type="entry name" value="ABC1_TM_dom"/>
</dbReference>
<dbReference type="Proteomes" id="UP000631114">
    <property type="component" value="Unassembled WGS sequence"/>
</dbReference>
<evidence type="ECO:0000256" key="6">
    <source>
        <dbReference type="ARBA" id="ARBA00022840"/>
    </source>
</evidence>
<dbReference type="InterPro" id="IPR027417">
    <property type="entry name" value="P-loop_NTPase"/>
</dbReference>
<dbReference type="SUPFAM" id="SSF52540">
    <property type="entry name" value="P-loop containing nucleoside triphosphate hydrolases"/>
    <property type="match status" value="1"/>
</dbReference>
<dbReference type="OrthoDB" id="6500128at2759"/>
<feature type="transmembrane region" description="Helical" evidence="9">
    <location>
        <begin position="44"/>
        <end position="67"/>
    </location>
</feature>
<feature type="transmembrane region" description="Helical" evidence="9">
    <location>
        <begin position="79"/>
        <end position="100"/>
    </location>
</feature>
<dbReference type="PANTHER" id="PTHR43394">
    <property type="entry name" value="ATP-DEPENDENT PERMEASE MDL1, MITOCHONDRIAL"/>
    <property type="match status" value="1"/>
</dbReference>
<feature type="transmembrane region" description="Helical" evidence="9">
    <location>
        <begin position="452"/>
        <end position="476"/>
    </location>
</feature>
<dbReference type="Pfam" id="PF00664">
    <property type="entry name" value="ABC_membrane"/>
    <property type="match status" value="2"/>
</dbReference>
<dbReference type="PANTHER" id="PTHR43394:SF11">
    <property type="entry name" value="ATP-BINDING CASSETTE TRANSPORTER"/>
    <property type="match status" value="1"/>
</dbReference>
<keyword evidence="5" id="KW-0547">Nucleotide-binding</keyword>
<evidence type="ECO:0000313" key="13">
    <source>
        <dbReference type="Proteomes" id="UP000631114"/>
    </source>
</evidence>
<dbReference type="InterPro" id="IPR036640">
    <property type="entry name" value="ABC1_TM_sf"/>
</dbReference>
<evidence type="ECO:0000256" key="8">
    <source>
        <dbReference type="ARBA" id="ARBA00023136"/>
    </source>
</evidence>
<feature type="transmembrane region" description="Helical" evidence="9">
    <location>
        <begin position="496"/>
        <end position="516"/>
    </location>
</feature>
<dbReference type="GO" id="GO:0015421">
    <property type="term" value="F:ABC-type oligopeptide transporter activity"/>
    <property type="evidence" value="ECO:0007669"/>
    <property type="project" value="TreeGrafter"/>
</dbReference>
<dbReference type="AlphaFoldDB" id="A0A835HD09"/>
<evidence type="ECO:0000256" key="9">
    <source>
        <dbReference type="SAM" id="Phobius"/>
    </source>
</evidence>
<dbReference type="InterPro" id="IPR039421">
    <property type="entry name" value="Type_1_exporter"/>
</dbReference>
<dbReference type="SUPFAM" id="SSF90123">
    <property type="entry name" value="ABC transporter transmembrane region"/>
    <property type="match status" value="2"/>
</dbReference>
<dbReference type="PROSITE" id="PS50893">
    <property type="entry name" value="ABC_TRANSPORTER_2"/>
    <property type="match status" value="1"/>
</dbReference>
<keyword evidence="2" id="KW-0813">Transport</keyword>
<dbReference type="GO" id="GO:0005743">
    <property type="term" value="C:mitochondrial inner membrane"/>
    <property type="evidence" value="ECO:0007669"/>
    <property type="project" value="TreeGrafter"/>
</dbReference>
<dbReference type="InterPro" id="IPR003593">
    <property type="entry name" value="AAA+_ATPase"/>
</dbReference>
<evidence type="ECO:0000259" key="11">
    <source>
        <dbReference type="PROSITE" id="PS50929"/>
    </source>
</evidence>
<keyword evidence="4" id="KW-0677">Repeat</keyword>
<feature type="domain" description="ABC transmembrane type-1" evidence="11">
    <location>
        <begin position="452"/>
        <end position="565"/>
    </location>
</feature>
<accession>A0A835HD09</accession>
<dbReference type="SMART" id="SM00382">
    <property type="entry name" value="AAA"/>
    <property type="match status" value="1"/>
</dbReference>
<dbReference type="GO" id="GO:0016887">
    <property type="term" value="F:ATP hydrolysis activity"/>
    <property type="evidence" value="ECO:0007669"/>
    <property type="project" value="InterPro"/>
</dbReference>
<dbReference type="GO" id="GO:0090374">
    <property type="term" value="P:oligopeptide export from mitochondrion"/>
    <property type="evidence" value="ECO:0007669"/>
    <property type="project" value="TreeGrafter"/>
</dbReference>
<dbReference type="InterPro" id="IPR003439">
    <property type="entry name" value="ABC_transporter-like_ATP-bd"/>
</dbReference>
<gene>
    <name evidence="12" type="ORF">IFM89_007891</name>
</gene>
<evidence type="ECO:0000313" key="12">
    <source>
        <dbReference type="EMBL" id="KAF9596209.1"/>
    </source>
</evidence>
<evidence type="ECO:0000256" key="2">
    <source>
        <dbReference type="ARBA" id="ARBA00022448"/>
    </source>
</evidence>
<keyword evidence="3 9" id="KW-0812">Transmembrane</keyword>
<evidence type="ECO:0000256" key="4">
    <source>
        <dbReference type="ARBA" id="ARBA00022737"/>
    </source>
</evidence>
<dbReference type="Gene3D" id="1.20.1560.10">
    <property type="entry name" value="ABC transporter type 1, transmembrane domain"/>
    <property type="match status" value="2"/>
</dbReference>
<proteinExistence type="predicted"/>
<keyword evidence="6" id="KW-0067">ATP-binding</keyword>
<dbReference type="Pfam" id="PF00005">
    <property type="entry name" value="ABC_tran"/>
    <property type="match status" value="1"/>
</dbReference>
<feature type="domain" description="ABC transmembrane type-1" evidence="11">
    <location>
        <begin position="1"/>
        <end position="108"/>
    </location>
</feature>